<organism evidence="1 2">
    <name type="scientific">Luteimonas cucumeris</name>
    <dbReference type="NCBI Taxonomy" id="985012"/>
    <lineage>
        <taxon>Bacteria</taxon>
        <taxon>Pseudomonadati</taxon>
        <taxon>Pseudomonadota</taxon>
        <taxon>Gammaproteobacteria</taxon>
        <taxon>Lysobacterales</taxon>
        <taxon>Lysobacteraceae</taxon>
        <taxon>Luteimonas</taxon>
    </lineage>
</organism>
<protein>
    <recommendedName>
        <fullName evidence="3">Histidine kinase</fullName>
    </recommendedName>
</protein>
<sequence length="63" mass="7518">MSDDRERQWFHDLRNAFNALCVTTAVMNRVLAEGRIERARQLAKDMELSCERCRELMNHPPRE</sequence>
<gene>
    <name evidence="1" type="ORF">IP90_02291</name>
</gene>
<evidence type="ECO:0000313" key="1">
    <source>
        <dbReference type="EMBL" id="TWI01731.1"/>
    </source>
</evidence>
<dbReference type="RefSeq" id="WP_144899782.1">
    <property type="nucleotide sequence ID" value="NZ_VLKN01000005.1"/>
</dbReference>
<dbReference type="OrthoDB" id="6059326at2"/>
<keyword evidence="2" id="KW-1185">Reference proteome</keyword>
<proteinExistence type="predicted"/>
<reference evidence="1 2" key="1">
    <citation type="journal article" date="2015" name="Stand. Genomic Sci.">
        <title>Genomic Encyclopedia of Bacterial and Archaeal Type Strains, Phase III: the genomes of soil and plant-associated and newly described type strains.</title>
        <authorList>
            <person name="Whitman W.B."/>
            <person name="Woyke T."/>
            <person name="Klenk H.P."/>
            <person name="Zhou Y."/>
            <person name="Lilburn T.G."/>
            <person name="Beck B.J."/>
            <person name="De Vos P."/>
            <person name="Vandamme P."/>
            <person name="Eisen J.A."/>
            <person name="Garrity G."/>
            <person name="Hugenholtz P."/>
            <person name="Kyrpides N.C."/>
        </authorList>
    </citation>
    <scope>NUCLEOTIDE SEQUENCE [LARGE SCALE GENOMIC DNA]</scope>
    <source>
        <strain evidence="1 2">CGMCC 1.10821</strain>
    </source>
</reference>
<dbReference type="Proteomes" id="UP000315167">
    <property type="component" value="Unassembled WGS sequence"/>
</dbReference>
<evidence type="ECO:0008006" key="3">
    <source>
        <dbReference type="Google" id="ProtNLM"/>
    </source>
</evidence>
<comment type="caution">
    <text evidence="1">The sequence shown here is derived from an EMBL/GenBank/DDBJ whole genome shotgun (WGS) entry which is preliminary data.</text>
</comment>
<evidence type="ECO:0000313" key="2">
    <source>
        <dbReference type="Proteomes" id="UP000315167"/>
    </source>
</evidence>
<dbReference type="AlphaFoldDB" id="A0A562L275"/>
<name>A0A562L275_9GAMM</name>
<accession>A0A562L275</accession>
<dbReference type="EMBL" id="VLKN01000005">
    <property type="protein sequence ID" value="TWI01731.1"/>
    <property type="molecule type" value="Genomic_DNA"/>
</dbReference>